<dbReference type="KEGG" id="ttf:THTE_0172"/>
<evidence type="ECO:0000259" key="5">
    <source>
        <dbReference type="PROSITE" id="PS51379"/>
    </source>
</evidence>
<dbReference type="GO" id="GO:0051539">
    <property type="term" value="F:4 iron, 4 sulfur cluster binding"/>
    <property type="evidence" value="ECO:0007669"/>
    <property type="project" value="UniProtKB-KW"/>
</dbReference>
<sequence length="493" mass="54655">MTVANQHHVVSLRGAAFWKAENKGLAEPRGSKALGESAERSSKHNRQVALAIPYWESWREAAHQVKRYAIHHLPELLQEFERNITARGVTVLWARDAEEANRHLLNIVREHNVKTVVKSKSMVSEEMEVNHVLASVGVKALETDLGEFLVQLAGQRPTHIVTPALHLSAADVGRLFAEKLGEPFTTEHEKLTDIARRHLRQEYLRADMGISGCNFALADVGAICVIENEGNAGLSMAAPPVHVVLMGIEKVIPSIDYLPLFLNLLARSGTGQKLTTYTHVLLGPSPGRKMYVIIIDNGRSNVLADPAARSSLFCIRCGACLNTCPVYRRVGGWAYGWVYPGPIGSILTPHLVGFEEAGKLPFASSLCGACGEVCPVKIDIPHQLVHLRHRAVNTRSPVRSPFERLIWRAWAWAMSHPLLYRLAMGGVRLGVRLARFLPFHPGPLGAWTRGRDLPAVPPRSFRAWWRRQKERYHQTAASATRSASRHQSAATNS</sequence>
<dbReference type="Proteomes" id="UP000215086">
    <property type="component" value="Chromosome"/>
</dbReference>
<dbReference type="Pfam" id="PF11870">
    <property type="entry name" value="LutB_C"/>
    <property type="match status" value="1"/>
</dbReference>
<evidence type="ECO:0000256" key="1">
    <source>
        <dbReference type="ARBA" id="ARBA00022485"/>
    </source>
</evidence>
<evidence type="ECO:0000256" key="2">
    <source>
        <dbReference type="ARBA" id="ARBA00022723"/>
    </source>
</evidence>
<feature type="domain" description="4Fe-4S ferredoxin-type" evidence="5">
    <location>
        <begin position="304"/>
        <end position="326"/>
    </location>
</feature>
<keyword evidence="2" id="KW-0479">Metal-binding</keyword>
<keyword evidence="3" id="KW-0408">Iron</keyword>
<evidence type="ECO:0000256" key="4">
    <source>
        <dbReference type="ARBA" id="ARBA00023014"/>
    </source>
</evidence>
<dbReference type="EMBL" id="CP018477">
    <property type="protein sequence ID" value="ASV72774.1"/>
    <property type="molecule type" value="Genomic_DNA"/>
</dbReference>
<dbReference type="AlphaFoldDB" id="A0A286R9X3"/>
<organism evidence="6 7">
    <name type="scientific">Thermogutta terrifontis</name>
    <dbReference type="NCBI Taxonomy" id="1331910"/>
    <lineage>
        <taxon>Bacteria</taxon>
        <taxon>Pseudomonadati</taxon>
        <taxon>Planctomycetota</taxon>
        <taxon>Planctomycetia</taxon>
        <taxon>Pirellulales</taxon>
        <taxon>Thermoguttaceae</taxon>
        <taxon>Thermogutta</taxon>
    </lineage>
</organism>
<accession>A0A286R9X3</accession>
<name>A0A286R9X3_9BACT</name>
<dbReference type="InterPro" id="IPR024185">
    <property type="entry name" value="FTHF_cligase-like_sf"/>
</dbReference>
<dbReference type="RefSeq" id="WP_095413602.1">
    <property type="nucleotide sequence ID" value="NZ_CP018477.1"/>
</dbReference>
<keyword evidence="4" id="KW-0411">Iron-sulfur</keyword>
<dbReference type="PANTHER" id="PTHR47153">
    <property type="entry name" value="LACTATE UTILIZATION PROTEIN B"/>
    <property type="match status" value="1"/>
</dbReference>
<dbReference type="InterPro" id="IPR037171">
    <property type="entry name" value="NagB/RpiA_transferase-like"/>
</dbReference>
<dbReference type="InterPro" id="IPR017900">
    <property type="entry name" value="4Fe4S_Fe_S_CS"/>
</dbReference>
<dbReference type="InterPro" id="IPR003741">
    <property type="entry name" value="LUD_dom"/>
</dbReference>
<evidence type="ECO:0000256" key="3">
    <source>
        <dbReference type="ARBA" id="ARBA00023004"/>
    </source>
</evidence>
<dbReference type="SUPFAM" id="SSF54862">
    <property type="entry name" value="4Fe-4S ferredoxins"/>
    <property type="match status" value="1"/>
</dbReference>
<protein>
    <submittedName>
        <fullName evidence="6">Putative L-lactate dehydrogenase, Iron-sulfur cluster-binding subunit YkgF</fullName>
    </submittedName>
</protein>
<dbReference type="PROSITE" id="PS51379">
    <property type="entry name" value="4FE4S_FER_2"/>
    <property type="match status" value="1"/>
</dbReference>
<keyword evidence="1" id="KW-0004">4Fe-4S</keyword>
<dbReference type="Pfam" id="PF13183">
    <property type="entry name" value="Fer4_8"/>
    <property type="match status" value="1"/>
</dbReference>
<evidence type="ECO:0000313" key="7">
    <source>
        <dbReference type="Proteomes" id="UP000215086"/>
    </source>
</evidence>
<dbReference type="GO" id="GO:0046872">
    <property type="term" value="F:metal ion binding"/>
    <property type="evidence" value="ECO:0007669"/>
    <property type="project" value="UniProtKB-KW"/>
</dbReference>
<dbReference type="OrthoDB" id="9782337at2"/>
<dbReference type="SUPFAM" id="SSF100950">
    <property type="entry name" value="NagB/RpiA/CoA transferase-like"/>
    <property type="match status" value="1"/>
</dbReference>
<dbReference type="PROSITE" id="PS00198">
    <property type="entry name" value="4FE4S_FER_1"/>
    <property type="match status" value="1"/>
</dbReference>
<dbReference type="InterPro" id="IPR004452">
    <property type="entry name" value="LutB/LldF"/>
</dbReference>
<gene>
    <name evidence="6" type="ORF">THTE_0172</name>
</gene>
<dbReference type="Gene3D" id="3.40.50.10420">
    <property type="entry name" value="NagB/RpiA/CoA transferase-like"/>
    <property type="match status" value="1"/>
</dbReference>
<dbReference type="GO" id="GO:0006089">
    <property type="term" value="P:lactate metabolic process"/>
    <property type="evidence" value="ECO:0007669"/>
    <property type="project" value="InterPro"/>
</dbReference>
<reference evidence="6 7" key="1">
    <citation type="journal article" name="Front. Microbiol.">
        <title>Sugar Metabolism of the First Thermophilic Planctomycete Thermogutta terrifontis: Comparative Genomic and Transcriptomic Approaches.</title>
        <authorList>
            <person name="Elcheninov A.G."/>
            <person name="Menzel P."/>
            <person name="Gudbergsdottir S.R."/>
            <person name="Slesarev A.I."/>
            <person name="Kadnikov V.V."/>
            <person name="Krogh A."/>
            <person name="Bonch-Osmolovskaya E.A."/>
            <person name="Peng X."/>
            <person name="Kublanov I.V."/>
        </authorList>
    </citation>
    <scope>NUCLEOTIDE SEQUENCE [LARGE SCALE GENOMIC DNA]</scope>
    <source>
        <strain evidence="6 7">R1</strain>
    </source>
</reference>
<dbReference type="InterPro" id="IPR024569">
    <property type="entry name" value="LutB_C"/>
</dbReference>
<dbReference type="PANTHER" id="PTHR47153:SF2">
    <property type="entry name" value="LACTATE UTILIZATION PROTEIN B"/>
    <property type="match status" value="1"/>
</dbReference>
<dbReference type="Pfam" id="PF02589">
    <property type="entry name" value="LUD_dom"/>
    <property type="match status" value="1"/>
</dbReference>
<proteinExistence type="predicted"/>
<dbReference type="InterPro" id="IPR017896">
    <property type="entry name" value="4Fe4S_Fe-S-bd"/>
</dbReference>
<evidence type="ECO:0000313" key="6">
    <source>
        <dbReference type="EMBL" id="ASV72774.1"/>
    </source>
</evidence>
<keyword evidence="7" id="KW-1185">Reference proteome</keyword>